<feature type="transmembrane region" description="Helical" evidence="4">
    <location>
        <begin position="86"/>
        <end position="109"/>
    </location>
</feature>
<keyword evidence="4" id="KW-0812">Transmembrane</keyword>
<comment type="subcellular location">
    <subcellularLocation>
        <location evidence="1">Membrane</location>
        <topology evidence="1">Multi-pass membrane protein</topology>
    </subcellularLocation>
</comment>
<dbReference type="GO" id="GO:0005886">
    <property type="term" value="C:plasma membrane"/>
    <property type="evidence" value="ECO:0007669"/>
    <property type="project" value="TreeGrafter"/>
</dbReference>
<dbReference type="PANTHER" id="PTHR31618:SF1">
    <property type="entry name" value="EF-HAND DOMAIN-CONTAINING PROTEIN"/>
    <property type="match status" value="1"/>
</dbReference>
<accession>A0A8J4F8T9</accession>
<evidence type="ECO:0000256" key="4">
    <source>
        <dbReference type="SAM" id="Phobius"/>
    </source>
</evidence>
<dbReference type="AlphaFoldDB" id="A0A8J4F8T9"/>
<comment type="similarity">
    <text evidence="2">Belongs to the MscS (TC 1.A.23) family.</text>
</comment>
<feature type="non-terminal residue" evidence="5">
    <location>
        <position position="506"/>
    </location>
</feature>
<evidence type="ECO:0000313" key="6">
    <source>
        <dbReference type="Proteomes" id="UP000747399"/>
    </source>
</evidence>
<feature type="transmembrane region" description="Helical" evidence="4">
    <location>
        <begin position="46"/>
        <end position="66"/>
    </location>
</feature>
<reference evidence="5" key="1">
    <citation type="journal article" date="2021" name="Proc. Natl. Acad. Sci. U.S.A.">
        <title>Three genomes in the algal genus Volvox reveal the fate of a haploid sex-determining region after a transition to homothallism.</title>
        <authorList>
            <person name="Yamamoto K."/>
            <person name="Hamaji T."/>
            <person name="Kawai-Toyooka H."/>
            <person name="Matsuzaki R."/>
            <person name="Takahashi F."/>
            <person name="Nishimura Y."/>
            <person name="Kawachi M."/>
            <person name="Noguchi H."/>
            <person name="Minakuchi Y."/>
            <person name="Umen J.G."/>
            <person name="Toyoda A."/>
            <person name="Nozaki H."/>
        </authorList>
    </citation>
    <scope>NUCLEOTIDE SEQUENCE</scope>
    <source>
        <strain evidence="5">NIES-3780</strain>
    </source>
</reference>
<proteinExistence type="inferred from homology"/>
<sequence length="506" mass="52949">GSGALPYGSSSSLVDDTAQLREYVREEQLRHAAEARSRAVGLSRAALKRVFMLAVTGGLLGAAIYLSGTPWGSHQRGGLPVWRWFLIAGCLPAVWYIPWFAIFLLVLLLESLLPVAMYGSGGGSSGVGGGFSHSRSAMAAQAAQGGVGGVGNVSGGNGGEERGSEMAGPALLIYHILGVRQHMVRVLRSLSCQLLVHYAVVDCLTPDQRSREDFLMKAWSCVTLFLTASTLKSLVAKALSKHFHSKGYLQRMQQAVKQELVLMALSRPRPGRSVGDVLSHVGLGYHLANIFGYTGLSTGVSGGGSGGTGGGGGGKEYGGSGRGVVRSPFAAAAESSVGIRVGGVGDSVTPSRLREKLLAPGKSGNEHRSVQSVPNLAALASQQLQPLQTQVQKQQQGKQENARQSSEISEVVGVQAMYGHEGGIMYGSGSGTAAAVTAAAGETSRSSGRRKAVGSGGEGARWRSAWLSLVRHLKHTYAKTKIQWDLSRPGANTHRGTNVLRGGRRG</sequence>
<dbReference type="PANTHER" id="PTHR31618">
    <property type="entry name" value="MECHANOSENSITIVE ION CHANNEL PROTEIN 5"/>
    <property type="match status" value="1"/>
</dbReference>
<comment type="caution">
    <text evidence="5">The sequence shown here is derived from an EMBL/GenBank/DDBJ whole genome shotgun (WGS) entry which is preliminary data.</text>
</comment>
<keyword evidence="6" id="KW-1185">Reference proteome</keyword>
<dbReference type="EMBL" id="BNCO01000080">
    <property type="protein sequence ID" value="GIL65965.1"/>
    <property type="molecule type" value="Genomic_DNA"/>
</dbReference>
<keyword evidence="4" id="KW-1133">Transmembrane helix</keyword>
<evidence type="ECO:0000256" key="2">
    <source>
        <dbReference type="ARBA" id="ARBA00008017"/>
    </source>
</evidence>
<dbReference type="GO" id="GO:0006820">
    <property type="term" value="P:monoatomic anion transport"/>
    <property type="evidence" value="ECO:0007669"/>
    <property type="project" value="TreeGrafter"/>
</dbReference>
<keyword evidence="4" id="KW-0472">Membrane</keyword>
<feature type="region of interest" description="Disordered" evidence="3">
    <location>
        <begin position="389"/>
        <end position="408"/>
    </location>
</feature>
<evidence type="ECO:0000313" key="5">
    <source>
        <dbReference type="EMBL" id="GIL65965.1"/>
    </source>
</evidence>
<dbReference type="GO" id="GO:0008381">
    <property type="term" value="F:mechanosensitive monoatomic ion channel activity"/>
    <property type="evidence" value="ECO:0007669"/>
    <property type="project" value="TreeGrafter"/>
</dbReference>
<protein>
    <submittedName>
        <fullName evidence="5">Uncharacterized protein</fullName>
    </submittedName>
</protein>
<gene>
    <name evidence="5" type="ORF">Vafri_19607</name>
</gene>
<feature type="compositionally biased region" description="Low complexity" evidence="3">
    <location>
        <begin position="389"/>
        <end position="404"/>
    </location>
</feature>
<organism evidence="5 6">
    <name type="scientific">Volvox africanus</name>
    <dbReference type="NCBI Taxonomy" id="51714"/>
    <lineage>
        <taxon>Eukaryota</taxon>
        <taxon>Viridiplantae</taxon>
        <taxon>Chlorophyta</taxon>
        <taxon>core chlorophytes</taxon>
        <taxon>Chlorophyceae</taxon>
        <taxon>CS clade</taxon>
        <taxon>Chlamydomonadales</taxon>
        <taxon>Volvocaceae</taxon>
        <taxon>Volvox</taxon>
    </lineage>
</organism>
<dbReference type="Proteomes" id="UP000747399">
    <property type="component" value="Unassembled WGS sequence"/>
</dbReference>
<dbReference type="InterPro" id="IPR016688">
    <property type="entry name" value="MscS-like_plants/fungi"/>
</dbReference>
<evidence type="ECO:0000256" key="3">
    <source>
        <dbReference type="SAM" id="MobiDB-lite"/>
    </source>
</evidence>
<name>A0A8J4F8T9_9CHLO</name>
<feature type="non-terminal residue" evidence="5">
    <location>
        <position position="1"/>
    </location>
</feature>
<evidence type="ECO:0000256" key="1">
    <source>
        <dbReference type="ARBA" id="ARBA00004141"/>
    </source>
</evidence>